<dbReference type="InterPro" id="IPR012867">
    <property type="entry name" value="DUF1648"/>
</dbReference>
<feature type="transmembrane region" description="Helical" evidence="1">
    <location>
        <begin position="137"/>
        <end position="158"/>
    </location>
</feature>
<dbReference type="EMBL" id="PISD01000013">
    <property type="protein sequence ID" value="PKG29778.1"/>
    <property type="molecule type" value="Genomic_DNA"/>
</dbReference>
<feature type="domain" description="DUF1648" evidence="2">
    <location>
        <begin position="24"/>
        <end position="69"/>
    </location>
</feature>
<accession>A0A2N0ZJT9</accession>
<protein>
    <submittedName>
        <fullName evidence="3">DUF1648 domain-containing protein</fullName>
    </submittedName>
</protein>
<dbReference type="Proteomes" id="UP000233343">
    <property type="component" value="Unassembled WGS sequence"/>
</dbReference>
<keyword evidence="1" id="KW-0812">Transmembrane</keyword>
<feature type="transmembrane region" description="Helical" evidence="1">
    <location>
        <begin position="56"/>
        <end position="79"/>
    </location>
</feature>
<proteinExistence type="predicted"/>
<gene>
    <name evidence="3" type="ORF">CWS20_07285</name>
</gene>
<keyword evidence="1" id="KW-0472">Membrane</keyword>
<dbReference type="Pfam" id="PF07853">
    <property type="entry name" value="DUF1648"/>
    <property type="match status" value="1"/>
</dbReference>
<feature type="transmembrane region" description="Helical" evidence="1">
    <location>
        <begin position="114"/>
        <end position="131"/>
    </location>
</feature>
<reference evidence="3 4" key="1">
    <citation type="journal article" date="2010" name="Int. J. Syst. Evol. Microbiol.">
        <title>Bacillus horneckiae sp. nov., isolated from a spacecraft-assembly clean room.</title>
        <authorList>
            <person name="Vaishampayan P."/>
            <person name="Probst A."/>
            <person name="Krishnamurthi S."/>
            <person name="Ghosh S."/>
            <person name="Osman S."/>
            <person name="McDowall A."/>
            <person name="Ruckmani A."/>
            <person name="Mayilraj S."/>
            <person name="Venkateswaran K."/>
        </authorList>
    </citation>
    <scope>NUCLEOTIDE SEQUENCE [LARGE SCALE GENOMIC DNA]</scope>
    <source>
        <strain evidence="4">1PO1SC</strain>
    </source>
</reference>
<name>A0A2N0ZJT9_9BACI</name>
<evidence type="ECO:0000313" key="4">
    <source>
        <dbReference type="Proteomes" id="UP000233343"/>
    </source>
</evidence>
<dbReference type="RefSeq" id="WP_066194218.1">
    <property type="nucleotide sequence ID" value="NZ_JAMAUX010000007.1"/>
</dbReference>
<keyword evidence="4" id="KW-1185">Reference proteome</keyword>
<evidence type="ECO:0000256" key="1">
    <source>
        <dbReference type="SAM" id="Phobius"/>
    </source>
</evidence>
<keyword evidence="1" id="KW-1133">Transmembrane helix</keyword>
<organism evidence="3 4">
    <name type="scientific">Cytobacillus horneckiae</name>
    <dbReference type="NCBI Taxonomy" id="549687"/>
    <lineage>
        <taxon>Bacteria</taxon>
        <taxon>Bacillati</taxon>
        <taxon>Bacillota</taxon>
        <taxon>Bacilli</taxon>
        <taxon>Bacillales</taxon>
        <taxon>Bacillaceae</taxon>
        <taxon>Cytobacillus</taxon>
    </lineage>
</organism>
<evidence type="ECO:0000259" key="2">
    <source>
        <dbReference type="Pfam" id="PF07853"/>
    </source>
</evidence>
<comment type="caution">
    <text evidence="3">The sequence shown here is derived from an EMBL/GenBank/DDBJ whole genome shotgun (WGS) entry which is preliminary data.</text>
</comment>
<sequence length="164" mass="18838">MNRPVLKIPKTKTELVWDILGGTIFLGAIIFLIFYWGQIPDQVPGHYNAAGEVDRWGSKFELFILPIIGLFLWFTLVILERFPHVHNYPERLNESNAEAFYLNSRKLLNSIKNLCLIMFAYLLVQSIRVALGWTDSLGMWFLPVLLAATFIPIIIGMVRSSKIK</sequence>
<dbReference type="AlphaFoldDB" id="A0A2N0ZJT9"/>
<evidence type="ECO:0000313" key="3">
    <source>
        <dbReference type="EMBL" id="PKG29778.1"/>
    </source>
</evidence>
<feature type="transmembrane region" description="Helical" evidence="1">
    <location>
        <begin position="15"/>
        <end position="36"/>
    </location>
</feature>